<protein>
    <submittedName>
        <fullName evidence="1">Uncharacterized protein</fullName>
    </submittedName>
</protein>
<dbReference type="Proteomes" id="UP000184130">
    <property type="component" value="Unassembled WGS sequence"/>
</dbReference>
<dbReference type="EMBL" id="FRBD01000022">
    <property type="protein sequence ID" value="SHL09859.1"/>
    <property type="molecule type" value="Genomic_DNA"/>
</dbReference>
<name>A0A1M6XVF0_XYLRU</name>
<accession>A0A1M6XVF0</accession>
<organism evidence="1 2">
    <name type="scientific">Xylanibacter ruminicola</name>
    <name type="common">Prevotella ruminicola</name>
    <dbReference type="NCBI Taxonomy" id="839"/>
    <lineage>
        <taxon>Bacteria</taxon>
        <taxon>Pseudomonadati</taxon>
        <taxon>Bacteroidota</taxon>
        <taxon>Bacteroidia</taxon>
        <taxon>Bacteroidales</taxon>
        <taxon>Prevotellaceae</taxon>
        <taxon>Xylanibacter</taxon>
    </lineage>
</organism>
<sequence>MGSNSLRLYHVHGKADKGNIVLGVEDNAIIPKDYSFLKMSYDSEYKDCKKNILQIVMYLLFLDIHLEKPMKQYYVLSL</sequence>
<dbReference type="AlphaFoldDB" id="A0A1M6XVF0"/>
<gene>
    <name evidence="1" type="ORF">SAMN05216463_12247</name>
</gene>
<evidence type="ECO:0000313" key="2">
    <source>
        <dbReference type="Proteomes" id="UP000184130"/>
    </source>
</evidence>
<proteinExistence type="predicted"/>
<reference evidence="1 2" key="1">
    <citation type="submission" date="2016-11" db="EMBL/GenBank/DDBJ databases">
        <authorList>
            <person name="Jaros S."/>
            <person name="Januszkiewicz K."/>
            <person name="Wedrychowicz H."/>
        </authorList>
    </citation>
    <scope>NUCLEOTIDE SEQUENCE [LARGE SCALE GENOMIC DNA]</scope>
    <source>
        <strain evidence="1 2">KHT3</strain>
    </source>
</reference>
<evidence type="ECO:0000313" key="1">
    <source>
        <dbReference type="EMBL" id="SHL09859.1"/>
    </source>
</evidence>